<dbReference type="AlphaFoldDB" id="A0A850H7E3"/>
<evidence type="ECO:0000256" key="1">
    <source>
        <dbReference type="SAM" id="MobiDB-lite"/>
    </source>
</evidence>
<keyword evidence="3" id="KW-1185">Reference proteome</keyword>
<gene>
    <name evidence="2" type="ORF">HUO12_01010</name>
</gene>
<reference evidence="2 3" key="1">
    <citation type="submission" date="2020-06" db="EMBL/GenBank/DDBJ databases">
        <title>Altererythrobacter lutimaris sp. nov., a marine bacterium isolated from a tidal flat.</title>
        <authorList>
            <person name="Kim D."/>
            <person name="Yoo Y."/>
            <person name="Kim J.-J."/>
        </authorList>
    </citation>
    <scope>NUCLEOTIDE SEQUENCE [LARGE SCALE GENOMIC DNA]</scope>
    <source>
        <strain evidence="2 3">JGD-16</strain>
    </source>
</reference>
<evidence type="ECO:0000313" key="2">
    <source>
        <dbReference type="EMBL" id="NVE93470.1"/>
    </source>
</evidence>
<proteinExistence type="predicted"/>
<dbReference type="Proteomes" id="UP000546031">
    <property type="component" value="Unassembled WGS sequence"/>
</dbReference>
<accession>A0A850H7E3</accession>
<dbReference type="EMBL" id="JABWTA010000001">
    <property type="protein sequence ID" value="NVE93470.1"/>
    <property type="molecule type" value="Genomic_DNA"/>
</dbReference>
<feature type="region of interest" description="Disordered" evidence="1">
    <location>
        <begin position="1"/>
        <end position="20"/>
    </location>
</feature>
<sequence length="101" mass="11089">MSDAPDLPVGPRAGDRETTFFDDPVKDHLLRSLVTVTMELSVTRDRLASLEALLKESGVVSADALDTLQPDMETARLREAARSKLIEDVLGPLMRRLAKEG</sequence>
<dbReference type="RefSeq" id="WP_176271835.1">
    <property type="nucleotide sequence ID" value="NZ_JABWTA010000001.1"/>
</dbReference>
<name>A0A850H7E3_9SPHN</name>
<protein>
    <submittedName>
        <fullName evidence="2">Uncharacterized protein</fullName>
    </submittedName>
</protein>
<organism evidence="2 3">
    <name type="scientific">Altererythrobacter lutimaris</name>
    <dbReference type="NCBI Taxonomy" id="2743979"/>
    <lineage>
        <taxon>Bacteria</taxon>
        <taxon>Pseudomonadati</taxon>
        <taxon>Pseudomonadota</taxon>
        <taxon>Alphaproteobacteria</taxon>
        <taxon>Sphingomonadales</taxon>
        <taxon>Erythrobacteraceae</taxon>
        <taxon>Altererythrobacter</taxon>
    </lineage>
</organism>
<comment type="caution">
    <text evidence="2">The sequence shown here is derived from an EMBL/GenBank/DDBJ whole genome shotgun (WGS) entry which is preliminary data.</text>
</comment>
<evidence type="ECO:0000313" key="3">
    <source>
        <dbReference type="Proteomes" id="UP000546031"/>
    </source>
</evidence>